<reference evidence="2 3" key="1">
    <citation type="submission" date="2015-01" db="EMBL/GenBank/DDBJ databases">
        <title>The Genome Sequence of Exophiala spinifera CBS89968.</title>
        <authorList>
            <consortium name="The Broad Institute Genomics Platform"/>
            <person name="Cuomo C."/>
            <person name="de Hoog S."/>
            <person name="Gorbushina A."/>
            <person name="Stielow B."/>
            <person name="Teixiera M."/>
            <person name="Abouelleil A."/>
            <person name="Chapman S.B."/>
            <person name="Priest M."/>
            <person name="Young S.K."/>
            <person name="Wortman J."/>
            <person name="Nusbaum C."/>
            <person name="Birren B."/>
        </authorList>
    </citation>
    <scope>NUCLEOTIDE SEQUENCE [LARGE SCALE GENOMIC DNA]</scope>
    <source>
        <strain evidence="2 3">CBS 89968</strain>
    </source>
</reference>
<protein>
    <recommendedName>
        <fullName evidence="4">Transcription factor domain-containing protein</fullName>
    </recommendedName>
</protein>
<sequence>MASTSKQSRYMFVAYKEPAVPVQGQKRRRGGAREVRAHITKEFHRKLRVKRLADGSIPDDKKAPDDTPTKGTSGSEPEAQHGPDEGIDQEETRPETVAPEQFFSSQQEHSRPPTVGSPGTRSVEDSRLPRRRPRREPLPGLKQVLGEGRTDPFDALPIRKMSTYLHMVLDHALTFSWPNTVPVKCRDRNSNPVKREWLQCAMQWPVVFHAFIYATTLHLLCVYQGRELIHSAPVMRLQHKGQVIKLLNEHLRHLEGPPMDALIMSIAILAIHGEYDATVYPEIHPVSPLAKAQNLHVYGSMINDEQHVHAILMLIMRKGGLDAMELFGMADTMALCDLFFATKHVRRPIFPLRRPPQSLVLSGRHKLDATAIEMDSQLGSGFKYFRFFANGSELLSVLELWFDVTIALDHYIRRGPTAPDFVDLVEARTASQHSLLSQLPEILETDNPEFCVLHATRLATLVYGDMVIIPLPPTQRVKAGLSSRLFKILQACEELCCWDLHGQVLLWALTLGAIAASHMPARELYVQQLRKYVSALEVKDWPALETICLKHLWWKPVCSPAGQKLWGELFPSDQISSEGG</sequence>
<dbReference type="OrthoDB" id="3469466at2759"/>
<name>A0A0D2B9E1_9EURO</name>
<dbReference type="STRING" id="91928.A0A0D2B9E1"/>
<dbReference type="AlphaFoldDB" id="A0A0D2B9E1"/>
<evidence type="ECO:0000313" key="3">
    <source>
        <dbReference type="Proteomes" id="UP000053328"/>
    </source>
</evidence>
<evidence type="ECO:0000256" key="1">
    <source>
        <dbReference type="SAM" id="MobiDB-lite"/>
    </source>
</evidence>
<feature type="region of interest" description="Disordered" evidence="1">
    <location>
        <begin position="1"/>
        <end position="152"/>
    </location>
</feature>
<evidence type="ECO:0000313" key="2">
    <source>
        <dbReference type="EMBL" id="KIW15533.1"/>
    </source>
</evidence>
<dbReference type="GeneID" id="27332664"/>
<organism evidence="2 3">
    <name type="scientific">Exophiala spinifera</name>
    <dbReference type="NCBI Taxonomy" id="91928"/>
    <lineage>
        <taxon>Eukaryota</taxon>
        <taxon>Fungi</taxon>
        <taxon>Dikarya</taxon>
        <taxon>Ascomycota</taxon>
        <taxon>Pezizomycotina</taxon>
        <taxon>Eurotiomycetes</taxon>
        <taxon>Chaetothyriomycetidae</taxon>
        <taxon>Chaetothyriales</taxon>
        <taxon>Herpotrichiellaceae</taxon>
        <taxon>Exophiala</taxon>
    </lineage>
</organism>
<gene>
    <name evidence="2" type="ORF">PV08_05581</name>
</gene>
<proteinExistence type="predicted"/>
<accession>A0A0D2B9E1</accession>
<dbReference type="Proteomes" id="UP000053328">
    <property type="component" value="Unassembled WGS sequence"/>
</dbReference>
<dbReference type="PANTHER" id="PTHR37540">
    <property type="entry name" value="TRANSCRIPTION FACTOR (ACR-2), PUTATIVE-RELATED-RELATED"/>
    <property type="match status" value="1"/>
</dbReference>
<keyword evidence="3" id="KW-1185">Reference proteome</keyword>
<dbReference type="PANTHER" id="PTHR37540:SF10">
    <property type="entry name" value="SIGMA-70 REGION 2 FAMILY PROTEIN"/>
    <property type="match status" value="1"/>
</dbReference>
<dbReference type="HOGENOM" id="CLU_015771_0_1_1"/>
<dbReference type="RefSeq" id="XP_016235749.1">
    <property type="nucleotide sequence ID" value="XM_016379922.1"/>
</dbReference>
<dbReference type="EMBL" id="KN847495">
    <property type="protein sequence ID" value="KIW15533.1"/>
    <property type="molecule type" value="Genomic_DNA"/>
</dbReference>
<feature type="compositionally biased region" description="Basic and acidic residues" evidence="1">
    <location>
        <begin position="78"/>
        <end position="94"/>
    </location>
</feature>
<feature type="compositionally biased region" description="Basic and acidic residues" evidence="1">
    <location>
        <begin position="31"/>
        <end position="42"/>
    </location>
</feature>
<evidence type="ECO:0008006" key="4">
    <source>
        <dbReference type="Google" id="ProtNLM"/>
    </source>
</evidence>
<dbReference type="VEuPathDB" id="FungiDB:PV08_05581"/>
<feature type="compositionally biased region" description="Basic and acidic residues" evidence="1">
    <location>
        <begin position="58"/>
        <end position="68"/>
    </location>
</feature>